<evidence type="ECO:0000259" key="1">
    <source>
        <dbReference type="Pfam" id="PF13577"/>
    </source>
</evidence>
<dbReference type="Proteomes" id="UP000460221">
    <property type="component" value="Unassembled WGS sequence"/>
</dbReference>
<dbReference type="Pfam" id="PF13577">
    <property type="entry name" value="SnoaL_4"/>
    <property type="match status" value="1"/>
</dbReference>
<gene>
    <name evidence="2" type="ORF">GIS00_01685</name>
</gene>
<dbReference type="Gene3D" id="3.10.450.50">
    <property type="match status" value="1"/>
</dbReference>
<dbReference type="CDD" id="cd00531">
    <property type="entry name" value="NTF2_like"/>
    <property type="match status" value="1"/>
</dbReference>
<dbReference type="AlphaFoldDB" id="A0A7K1FF06"/>
<comment type="caution">
    <text evidence="2">The sequence shown here is derived from an EMBL/GenBank/DDBJ whole genome shotgun (WGS) entry which is preliminary data.</text>
</comment>
<protein>
    <submittedName>
        <fullName evidence="2">DUF4440 domain-containing protein</fullName>
    </submittedName>
</protein>
<dbReference type="RefSeq" id="WP_154766684.1">
    <property type="nucleotide sequence ID" value="NZ_WLYK01000001.1"/>
</dbReference>
<dbReference type="InterPro" id="IPR032710">
    <property type="entry name" value="NTF2-like_dom_sf"/>
</dbReference>
<evidence type="ECO:0000313" key="3">
    <source>
        <dbReference type="Proteomes" id="UP000460221"/>
    </source>
</evidence>
<sequence>MTDHQEIVAVLRRVYAAMDEHRFEDLRELFTDDVTALTPGGRMTGLDQLVAQARRNHRDSDGLQHLIGAELVTVTAPDTAELRANVVAVFATRGAAPTFALGEVYRARLRRTGSRWRICEFGMEPRWKVGERAPVPA</sequence>
<dbReference type="EMBL" id="WLYK01000001">
    <property type="protein sequence ID" value="MTD12656.1"/>
    <property type="molecule type" value="Genomic_DNA"/>
</dbReference>
<dbReference type="InterPro" id="IPR037401">
    <property type="entry name" value="SnoaL-like"/>
</dbReference>
<name>A0A7K1FF06_9ACTN</name>
<evidence type="ECO:0000313" key="2">
    <source>
        <dbReference type="EMBL" id="MTD12656.1"/>
    </source>
</evidence>
<dbReference type="SUPFAM" id="SSF54427">
    <property type="entry name" value="NTF2-like"/>
    <property type="match status" value="1"/>
</dbReference>
<reference evidence="2 3" key="1">
    <citation type="submission" date="2019-11" db="EMBL/GenBank/DDBJ databases">
        <authorList>
            <person name="Jiang L.-Q."/>
        </authorList>
    </citation>
    <scope>NUCLEOTIDE SEQUENCE [LARGE SCALE GENOMIC DNA]</scope>
    <source>
        <strain evidence="2 3">YIM 132087</strain>
    </source>
</reference>
<accession>A0A7K1FF06</accession>
<organism evidence="2 3">
    <name type="scientific">Nakamurella alba</name>
    <dbReference type="NCBI Taxonomy" id="2665158"/>
    <lineage>
        <taxon>Bacteria</taxon>
        <taxon>Bacillati</taxon>
        <taxon>Actinomycetota</taxon>
        <taxon>Actinomycetes</taxon>
        <taxon>Nakamurellales</taxon>
        <taxon>Nakamurellaceae</taxon>
        <taxon>Nakamurella</taxon>
    </lineage>
</organism>
<feature type="domain" description="SnoaL-like" evidence="1">
    <location>
        <begin position="2"/>
        <end position="120"/>
    </location>
</feature>
<proteinExistence type="predicted"/>
<keyword evidence="3" id="KW-1185">Reference proteome</keyword>